<protein>
    <submittedName>
        <fullName evidence="2">Uncharacterized protein</fullName>
    </submittedName>
</protein>
<dbReference type="EMBL" id="JPGY02000001">
    <property type="protein sequence ID" value="KRU14699.1"/>
    <property type="molecule type" value="Genomic_DNA"/>
</dbReference>
<organism evidence="2 5">
    <name type="scientific">Clostridium pasteurianum DSM 525 = ATCC 6013</name>
    <dbReference type="NCBI Taxonomy" id="1262449"/>
    <lineage>
        <taxon>Bacteria</taxon>
        <taxon>Bacillati</taxon>
        <taxon>Bacillota</taxon>
        <taxon>Clostridia</taxon>
        <taxon>Eubacteriales</taxon>
        <taxon>Clostridiaceae</taxon>
        <taxon>Clostridium</taxon>
    </lineage>
</organism>
<keyword evidence="1" id="KW-0472">Membrane</keyword>
<dbReference type="eggNOG" id="ENOG502ZGV3">
    <property type="taxonomic scope" value="Bacteria"/>
</dbReference>
<evidence type="ECO:0000313" key="5">
    <source>
        <dbReference type="Proteomes" id="UP000030905"/>
    </source>
</evidence>
<evidence type="ECO:0000256" key="1">
    <source>
        <dbReference type="SAM" id="Phobius"/>
    </source>
</evidence>
<reference evidence="2 5" key="1">
    <citation type="journal article" date="2015" name="Genome Announc.">
        <title>Complete Genome Sequence of the Nitrogen-Fixing and Solvent-Producing Clostridium pasteurianum DSM 525.</title>
        <authorList>
            <person name="Poehlein A."/>
            <person name="Grosse-Honebrink A."/>
            <person name="Zhang Y."/>
            <person name="Minton N.P."/>
            <person name="Daniel R."/>
        </authorList>
    </citation>
    <scope>NUCLEOTIDE SEQUENCE [LARGE SCALE GENOMIC DNA]</scope>
    <source>
        <strain evidence="2">DSM 525</strain>
        <strain evidence="5">DSM 525 / ATCC 6013</strain>
    </source>
</reference>
<proteinExistence type="predicted"/>
<evidence type="ECO:0000313" key="4">
    <source>
        <dbReference type="Proteomes" id="UP000028042"/>
    </source>
</evidence>
<dbReference type="PATRIC" id="fig|1262449.3.peg.3110"/>
<dbReference type="RefSeq" id="WP_003446716.1">
    <property type="nucleotide sequence ID" value="NZ_ANZB01000012.1"/>
</dbReference>
<accession>A0A0H3J7W1</accession>
<name>A0A0H3J7W1_CLOPA</name>
<gene>
    <name evidence="2" type="ORF">CLPA_c32210</name>
    <name evidence="3" type="ORF">CP6013_03958</name>
</gene>
<dbReference type="Proteomes" id="UP000028042">
    <property type="component" value="Unassembled WGS sequence"/>
</dbReference>
<dbReference type="Proteomes" id="UP000030905">
    <property type="component" value="Chromosome"/>
</dbReference>
<dbReference type="KEGG" id="cpae:CPAST_c32210"/>
<dbReference type="GeneID" id="93075327"/>
<dbReference type="KEGG" id="cpat:CLPA_c32210"/>
<keyword evidence="1" id="KW-0812">Transmembrane</keyword>
<keyword evidence="1" id="KW-1133">Transmembrane helix</keyword>
<evidence type="ECO:0000313" key="2">
    <source>
        <dbReference type="EMBL" id="AJA53275.1"/>
    </source>
</evidence>
<reference evidence="3 4" key="3">
    <citation type="journal article" name="Genome Announc.">
        <title>Improved Draft Genome Sequence of Clostridium pasteurianum Strain ATCC 6013 (DSM 525) Using a Hybrid Next-Generation Sequencing Approach.</title>
        <authorList>
            <person name="Pyne M.E."/>
            <person name="Utturkar S."/>
            <person name="Brown S.D."/>
            <person name="Moo-Young M."/>
            <person name="Chung D.A."/>
            <person name="Chou C.P."/>
        </authorList>
    </citation>
    <scope>NUCLEOTIDE SEQUENCE [LARGE SCALE GENOMIC DNA]</scope>
    <source>
        <strain evidence="3 4">ATCC 6013</strain>
    </source>
</reference>
<reference evidence="3" key="2">
    <citation type="submission" date="2015-10" db="EMBL/GenBank/DDBJ databases">
        <title>Improved Draft Genome Sequence of Clostridium pasteurianum Strain ATCC 6013 (DSM 525) Using a Hybrid Next-Generation Sequencing Approach.</title>
        <authorList>
            <person name="Pyne M.E."/>
            <person name="Utturkar S.M."/>
            <person name="Brown S.D."/>
            <person name="Moo-Young M."/>
            <person name="Chung D.A."/>
            <person name="Chou P.C."/>
        </authorList>
    </citation>
    <scope>NUCLEOTIDE SEQUENCE</scope>
    <source>
        <strain evidence="3">ATCC 6013</strain>
    </source>
</reference>
<feature type="transmembrane region" description="Helical" evidence="1">
    <location>
        <begin position="10"/>
        <end position="27"/>
    </location>
</feature>
<evidence type="ECO:0000313" key="3">
    <source>
        <dbReference type="EMBL" id="KRU14699.1"/>
    </source>
</evidence>
<sequence length="119" mass="13656">MKKITKVKRVYILGIIITIIILIIVRINTSHTEGKDINFAVNEYLTTGILNKYKLYDIQHSYLIFSDSNNAIINIMGIKNKTSANTTCYKLKMSKDNSGIWHVKKVIPLSDVQFLNENH</sequence>
<keyword evidence="5" id="KW-1185">Reference proteome</keyword>
<dbReference type="EMBL" id="CP009268">
    <property type="protein sequence ID" value="AJA53275.1"/>
    <property type="molecule type" value="Genomic_DNA"/>
</dbReference>
<dbReference type="AlphaFoldDB" id="A0A0H3J7W1"/>